<dbReference type="AlphaFoldDB" id="A0A401FZH9"/>
<dbReference type="PROSITE" id="PS51683">
    <property type="entry name" value="SAM_OMT_II"/>
    <property type="match status" value="1"/>
</dbReference>
<dbReference type="InterPro" id="IPR036390">
    <property type="entry name" value="WH_DNA-bd_sf"/>
</dbReference>
<dbReference type="PANTHER" id="PTHR43712:SF2">
    <property type="entry name" value="O-METHYLTRANSFERASE CICE"/>
    <property type="match status" value="1"/>
</dbReference>
<dbReference type="InterPro" id="IPR019271">
    <property type="entry name" value="DUF2284_metal-binding"/>
</dbReference>
<dbReference type="InterPro" id="IPR001077">
    <property type="entry name" value="COMT_C"/>
</dbReference>
<dbReference type="EMBL" id="BEXT01000001">
    <property type="protein sequence ID" value="GBC62389.1"/>
    <property type="molecule type" value="Genomic_DNA"/>
</dbReference>
<dbReference type="GO" id="GO:0008171">
    <property type="term" value="F:O-methyltransferase activity"/>
    <property type="evidence" value="ECO:0007669"/>
    <property type="project" value="InterPro"/>
</dbReference>
<evidence type="ECO:0000313" key="6">
    <source>
        <dbReference type="EMBL" id="GBC62389.1"/>
    </source>
</evidence>
<dbReference type="InterPro" id="IPR029063">
    <property type="entry name" value="SAM-dependent_MTases_sf"/>
</dbReference>
<name>A0A401FZH9_9BACT</name>
<dbReference type="PANTHER" id="PTHR43712">
    <property type="entry name" value="PUTATIVE (AFU_ORTHOLOGUE AFUA_4G14580)-RELATED"/>
    <property type="match status" value="1"/>
</dbReference>
<evidence type="ECO:0000256" key="2">
    <source>
        <dbReference type="ARBA" id="ARBA00022679"/>
    </source>
</evidence>
<comment type="caution">
    <text evidence="6">The sequence shown here is derived from an EMBL/GenBank/DDBJ whole genome shotgun (WGS) entry which is preliminary data.</text>
</comment>
<reference evidence="7" key="1">
    <citation type="submission" date="2017-11" db="EMBL/GenBank/DDBJ databases">
        <authorList>
            <person name="Watanabe M."/>
            <person name="Kojima H."/>
        </authorList>
    </citation>
    <scope>NUCLEOTIDE SEQUENCE [LARGE SCALE GENOMIC DNA]</scope>
    <source>
        <strain evidence="7">Tokyo 01</strain>
    </source>
</reference>
<dbReference type="RefSeq" id="WP_124329561.1">
    <property type="nucleotide sequence ID" value="NZ_BEXT01000001.1"/>
</dbReference>
<dbReference type="GO" id="GO:0046983">
    <property type="term" value="F:protein dimerization activity"/>
    <property type="evidence" value="ECO:0007669"/>
    <property type="project" value="InterPro"/>
</dbReference>
<evidence type="ECO:0000313" key="7">
    <source>
        <dbReference type="Proteomes" id="UP000288096"/>
    </source>
</evidence>
<dbReference type="GO" id="GO:0032259">
    <property type="term" value="P:methylation"/>
    <property type="evidence" value="ECO:0007669"/>
    <property type="project" value="UniProtKB-KW"/>
</dbReference>
<dbReference type="SUPFAM" id="SSF46785">
    <property type="entry name" value="Winged helix' DNA-binding domain"/>
    <property type="match status" value="1"/>
</dbReference>
<feature type="domain" description="O-methyltransferase dimerisation" evidence="5">
    <location>
        <begin position="21"/>
        <end position="95"/>
    </location>
</feature>
<dbReference type="SUPFAM" id="SSF53335">
    <property type="entry name" value="S-adenosyl-L-methionine-dependent methyltransferases"/>
    <property type="match status" value="1"/>
</dbReference>
<dbReference type="InterPro" id="IPR016461">
    <property type="entry name" value="COMT-like"/>
</dbReference>
<reference evidence="7" key="2">
    <citation type="submission" date="2019-01" db="EMBL/GenBank/DDBJ databases">
        <title>Genome sequence of Desulfonema ishimotonii strain Tokyo 01.</title>
        <authorList>
            <person name="Fukui M."/>
        </authorList>
    </citation>
    <scope>NUCLEOTIDE SEQUENCE [LARGE SCALE GENOMIC DNA]</scope>
    <source>
        <strain evidence="7">Tokyo 01</strain>
    </source>
</reference>
<evidence type="ECO:0000256" key="3">
    <source>
        <dbReference type="ARBA" id="ARBA00022691"/>
    </source>
</evidence>
<keyword evidence="2" id="KW-0808">Transferase</keyword>
<evidence type="ECO:0000259" key="4">
    <source>
        <dbReference type="Pfam" id="PF00891"/>
    </source>
</evidence>
<evidence type="ECO:0000259" key="5">
    <source>
        <dbReference type="Pfam" id="PF08100"/>
    </source>
</evidence>
<keyword evidence="1" id="KW-0489">Methyltransferase</keyword>
<dbReference type="Pfam" id="PF08100">
    <property type="entry name" value="Dimerisation"/>
    <property type="match status" value="1"/>
</dbReference>
<dbReference type="OrthoDB" id="5420534at2"/>
<dbReference type="Proteomes" id="UP000288096">
    <property type="component" value="Unassembled WGS sequence"/>
</dbReference>
<evidence type="ECO:0000256" key="1">
    <source>
        <dbReference type="ARBA" id="ARBA00022603"/>
    </source>
</evidence>
<dbReference type="InterPro" id="IPR012967">
    <property type="entry name" value="COMT_dimerisation"/>
</dbReference>
<proteinExistence type="predicted"/>
<keyword evidence="7" id="KW-1185">Reference proteome</keyword>
<dbReference type="Pfam" id="PF10050">
    <property type="entry name" value="DUF2284"/>
    <property type="match status" value="1"/>
</dbReference>
<dbReference type="Gene3D" id="3.40.50.150">
    <property type="entry name" value="Vaccinia Virus protein VP39"/>
    <property type="match status" value="1"/>
</dbReference>
<keyword evidence="3" id="KW-0949">S-adenosyl-L-methionine</keyword>
<dbReference type="CDD" id="cd02440">
    <property type="entry name" value="AdoMet_MTases"/>
    <property type="match status" value="1"/>
</dbReference>
<gene>
    <name evidence="6" type="ORF">DENIS_3361</name>
</gene>
<sequence length="517" mass="59121">MNKLPFQNSDPAHTDFQFLEDLSTAYWYSEALFAAIGLNLFDHIENGNDRPRSLSEAARCREAELTRLMRVLTRIELVYEFEGQWCNSQSARTFLLSESPDYMGDFLLYRQYMQPQWGALAQRAAREDRPIRPFLSRDDDYEVRNFHYVRSTDRLIRQKVPEILQLVRRESWRGPLLDIGGGAGTLGRALIRTRPDESAVLFDLPEVIRAARKIHPAPEDWRQLRAVGGDFRFHPFAGAQFGLIVMSNFLHAYNPDTARELLESALKLLRPDGLVLIHDYFPDRRGRSPHKGAFYDLNMMINTYDGGCRDAVEIAEWLGQAGMERVTVLDLQTDTSVILAGRRRPAQICETEWDDWLYTAREIGFSDARHIVPAQVMTAPWVRMKCRFGCRGYGKGLQCPPYSMPHDELRPLLESYSHALMVQGSPPGRDFHDKLLELERQAFLSEFHKALVFGAGPCPVCKTCAVDEGCKNPEKARPAMEACGIDVYETARNAGFQVMPVTERHGYVKYFGLLLME</sequence>
<dbReference type="Gene3D" id="1.10.10.10">
    <property type="entry name" value="Winged helix-like DNA-binding domain superfamily/Winged helix DNA-binding domain"/>
    <property type="match status" value="1"/>
</dbReference>
<protein>
    <submittedName>
        <fullName evidence="6">Metal-binding protein</fullName>
    </submittedName>
</protein>
<dbReference type="Pfam" id="PF00891">
    <property type="entry name" value="Methyltransf_2"/>
    <property type="match status" value="1"/>
</dbReference>
<accession>A0A401FZH9</accession>
<dbReference type="InterPro" id="IPR036388">
    <property type="entry name" value="WH-like_DNA-bd_sf"/>
</dbReference>
<feature type="domain" description="O-methyltransferase C-terminal" evidence="4">
    <location>
        <begin position="174"/>
        <end position="323"/>
    </location>
</feature>
<organism evidence="6 7">
    <name type="scientific">Desulfonema ishimotonii</name>
    <dbReference type="NCBI Taxonomy" id="45657"/>
    <lineage>
        <taxon>Bacteria</taxon>
        <taxon>Pseudomonadati</taxon>
        <taxon>Thermodesulfobacteriota</taxon>
        <taxon>Desulfobacteria</taxon>
        <taxon>Desulfobacterales</taxon>
        <taxon>Desulfococcaceae</taxon>
        <taxon>Desulfonema</taxon>
    </lineage>
</organism>